<dbReference type="EMBL" id="FO082265">
    <property type="protein sequence ID" value="CCO19680.1"/>
    <property type="molecule type" value="Genomic_DNA"/>
</dbReference>
<evidence type="ECO:0000256" key="5">
    <source>
        <dbReference type="ARBA" id="ARBA00023242"/>
    </source>
</evidence>
<organism evidence="11 12">
    <name type="scientific">Bathycoccus prasinos</name>
    <dbReference type="NCBI Taxonomy" id="41875"/>
    <lineage>
        <taxon>Eukaryota</taxon>
        <taxon>Viridiplantae</taxon>
        <taxon>Chlorophyta</taxon>
        <taxon>Mamiellophyceae</taxon>
        <taxon>Mamiellales</taxon>
        <taxon>Bathycoccaceae</taxon>
        <taxon>Bathycoccus</taxon>
    </lineage>
</organism>
<dbReference type="InterPro" id="IPR032319">
    <property type="entry name" value="CLP1_P"/>
</dbReference>
<evidence type="ECO:0000259" key="10">
    <source>
        <dbReference type="Pfam" id="PF16575"/>
    </source>
</evidence>
<feature type="region of interest" description="Disordered" evidence="7">
    <location>
        <begin position="67"/>
        <end position="86"/>
    </location>
</feature>
<dbReference type="Gene3D" id="2.40.30.330">
    <property type="entry name" value="Pre-mRNA cleavage complex subunit Clp1, C-terminal domain"/>
    <property type="match status" value="1"/>
</dbReference>
<dbReference type="FunFam" id="2.40.30.330:FF:000002">
    <property type="entry name" value="Protein CLP1 homolog"/>
    <property type="match status" value="1"/>
</dbReference>
<dbReference type="GO" id="GO:0005524">
    <property type="term" value="F:ATP binding"/>
    <property type="evidence" value="ECO:0007669"/>
    <property type="project" value="UniProtKB-UniRule"/>
</dbReference>
<evidence type="ECO:0000256" key="1">
    <source>
        <dbReference type="ARBA" id="ARBA00004123"/>
    </source>
</evidence>
<dbReference type="InterPro" id="IPR038238">
    <property type="entry name" value="Clp1_C_sf"/>
</dbReference>
<dbReference type="GO" id="GO:0006388">
    <property type="term" value="P:tRNA splicing, via endonucleolytic cleavage and ligation"/>
    <property type="evidence" value="ECO:0007669"/>
    <property type="project" value="TreeGrafter"/>
</dbReference>
<reference evidence="11 12" key="1">
    <citation type="submission" date="2011-10" db="EMBL/GenBank/DDBJ databases">
        <authorList>
            <person name="Genoscope - CEA"/>
        </authorList>
    </citation>
    <scope>NUCLEOTIDE SEQUENCE [LARGE SCALE GENOMIC DNA]</scope>
    <source>
        <strain evidence="11 12">RCC 1105</strain>
    </source>
</reference>
<comment type="similarity">
    <text evidence="6">Belongs to the Clp1 family. Clp1 subfamily.</text>
</comment>
<proteinExistence type="inferred from homology"/>
<dbReference type="STRING" id="41875.K8F4C5"/>
<dbReference type="Pfam" id="PF16575">
    <property type="entry name" value="CLP1_P"/>
    <property type="match status" value="1"/>
</dbReference>
<keyword evidence="5 6" id="KW-0539">Nucleus</keyword>
<evidence type="ECO:0000256" key="4">
    <source>
        <dbReference type="ARBA" id="ARBA00022840"/>
    </source>
</evidence>
<dbReference type="HAMAP" id="MF_03035">
    <property type="entry name" value="Clp1"/>
    <property type="match status" value="1"/>
</dbReference>
<dbReference type="Proteomes" id="UP000198341">
    <property type="component" value="Chromosome 14"/>
</dbReference>
<evidence type="ECO:0000259" key="8">
    <source>
        <dbReference type="Pfam" id="PF06807"/>
    </source>
</evidence>
<dbReference type="GO" id="GO:0031124">
    <property type="term" value="P:mRNA 3'-end processing"/>
    <property type="evidence" value="ECO:0007669"/>
    <property type="project" value="UniProtKB-UniRule"/>
</dbReference>
<comment type="function">
    <text evidence="6">Required for endonucleolytic cleavage during polyadenylation-dependent pre-mRNA 3'-end formation.</text>
</comment>
<feature type="binding site" evidence="6">
    <location>
        <position position="34"/>
    </location>
    <ligand>
        <name>ATP</name>
        <dbReference type="ChEBI" id="CHEBI:30616"/>
    </ligand>
</feature>
<feature type="region of interest" description="Disordered" evidence="7">
    <location>
        <begin position="124"/>
        <end position="168"/>
    </location>
</feature>
<dbReference type="GO" id="GO:0051731">
    <property type="term" value="F:polynucleotide 5'-hydroxyl-kinase activity"/>
    <property type="evidence" value="ECO:0007669"/>
    <property type="project" value="InterPro"/>
</dbReference>
<dbReference type="InterPro" id="IPR045116">
    <property type="entry name" value="Clp1/Grc3"/>
</dbReference>
<dbReference type="Pfam" id="PF16573">
    <property type="entry name" value="CLP1_N"/>
    <property type="match status" value="1"/>
</dbReference>
<feature type="region of interest" description="Disordered" evidence="7">
    <location>
        <begin position="1"/>
        <end position="23"/>
    </location>
</feature>
<evidence type="ECO:0000313" key="12">
    <source>
        <dbReference type="Proteomes" id="UP000198341"/>
    </source>
</evidence>
<accession>K8F4C5</accession>
<comment type="subcellular location">
    <subcellularLocation>
        <location evidence="1 6">Nucleus</location>
    </subcellularLocation>
</comment>
<sequence length="606" mass="66125">MGGEENKSDSENEGGGRKKKKVLTTRFDLPKESELRVECKLNRFFHVAVVPNSGTCEIFGSEIGSSSSSALSSSGGVSSSVGGTNTTKKKLGGGKWAFFTYSGCTIELEETNQTNATNANSKIHLTTKKTSGEGAGGEDFGDDTGTRNEDSDDDLEKSGDEEDKDKEEEQAIEIAYVSEETPMVSYLNVHGVLEAKRKKARDCSSALVSSDDAVNEMEKEEEEEDTKKKRKRGEIVEGEEQQEEKENDGVRQKSSAGPRVLIVGPADVGKSSLSKILINYAARQAWSPLFIDLDLGQNAISVPGTISAAPIDHPINPFEDGAHVKSEMPLSYFFGDVTVTENSKEHYKFLVEKIAEMMEARNSKNEHARHSGCIVNTMGWIEGLGLELILHAVKSLEIDTVLCLGQERLFQTLSKQFAKDAALAQQQQQKNKKNKKKTSSSDDDGKKVDAAVEILSLKKSGGVVERTTEFRRKTRDDRFREYFYGFDFVSNPLSPVAQSAFFSSVSFYKVGGGAKAPTSALPIGQEASTDPMRVASVIPSMSLVNAIVAVSHGKTQSDLLTSNVAGFIHIVEVDMHAKRFTYLSPNPGQLPNTNLIVGNVKWFPEN</sequence>
<dbReference type="InterPro" id="IPR028606">
    <property type="entry name" value="Clp1"/>
</dbReference>
<keyword evidence="4 6" id="KW-0067">ATP-binding</keyword>
<feature type="domain" description="Clp1 N-terminal" evidence="9">
    <location>
        <begin position="170"/>
        <end position="200"/>
    </location>
</feature>
<dbReference type="Gene3D" id="2.60.120.1030">
    <property type="entry name" value="Clp1, DNA binding domain"/>
    <property type="match status" value="1"/>
</dbReference>
<feature type="compositionally biased region" description="Acidic residues" evidence="7">
    <location>
        <begin position="213"/>
        <end position="224"/>
    </location>
</feature>
<dbReference type="InterPro" id="IPR010655">
    <property type="entry name" value="Clp1_C"/>
</dbReference>
<dbReference type="PANTHER" id="PTHR12755">
    <property type="entry name" value="CLEAVAGE/POLYADENYLATION FACTOR IA SUBUNIT CLP1P"/>
    <property type="match status" value="1"/>
</dbReference>
<name>K8F4C5_9CHLO</name>
<feature type="region of interest" description="Disordered" evidence="7">
    <location>
        <begin position="204"/>
        <end position="257"/>
    </location>
</feature>
<dbReference type="OrthoDB" id="258143at2759"/>
<evidence type="ECO:0000256" key="3">
    <source>
        <dbReference type="ARBA" id="ARBA00022741"/>
    </source>
</evidence>
<dbReference type="AlphaFoldDB" id="K8F4C5"/>
<feature type="domain" description="Clp1 P-loop" evidence="10">
    <location>
        <begin position="264"/>
        <end position="438"/>
    </location>
</feature>
<evidence type="ECO:0000313" key="11">
    <source>
        <dbReference type="EMBL" id="CCO19680.1"/>
    </source>
</evidence>
<dbReference type="InterPro" id="IPR032324">
    <property type="entry name" value="Clp1_N"/>
</dbReference>
<dbReference type="KEGG" id="bpg:Bathy14g00210"/>
<dbReference type="Gene3D" id="3.40.50.300">
    <property type="entry name" value="P-loop containing nucleotide triphosphate hydrolases"/>
    <property type="match status" value="1"/>
</dbReference>
<dbReference type="InterPro" id="IPR038239">
    <property type="entry name" value="Clp1_N_sf"/>
</dbReference>
<feature type="compositionally biased region" description="Basic and acidic residues" evidence="7">
    <location>
        <begin position="1"/>
        <end position="16"/>
    </location>
</feature>
<feature type="compositionally biased region" description="Acidic residues" evidence="7">
    <location>
        <begin position="236"/>
        <end position="246"/>
    </location>
</feature>
<dbReference type="eggNOG" id="KOG2749">
    <property type="taxonomic scope" value="Eukaryota"/>
</dbReference>
<dbReference type="Pfam" id="PF06807">
    <property type="entry name" value="Clp1"/>
    <property type="match status" value="1"/>
</dbReference>
<feature type="compositionally biased region" description="Acidic residues" evidence="7">
    <location>
        <begin position="150"/>
        <end position="168"/>
    </location>
</feature>
<protein>
    <recommendedName>
        <fullName evidence="6">Protein CLP1 homolog</fullName>
    </recommendedName>
</protein>
<evidence type="ECO:0000256" key="7">
    <source>
        <dbReference type="SAM" id="MobiDB-lite"/>
    </source>
</evidence>
<keyword evidence="12" id="KW-1185">Reference proteome</keyword>
<feature type="binding site" evidence="6">
    <location>
        <begin position="267"/>
        <end position="272"/>
    </location>
    <ligand>
        <name>ATP</name>
        <dbReference type="ChEBI" id="CHEBI:30616"/>
    </ligand>
</feature>
<dbReference type="RefSeq" id="XP_007509223.1">
    <property type="nucleotide sequence ID" value="XM_007509161.1"/>
</dbReference>
<evidence type="ECO:0000256" key="2">
    <source>
        <dbReference type="ARBA" id="ARBA00022664"/>
    </source>
</evidence>
<dbReference type="SUPFAM" id="SSF52540">
    <property type="entry name" value="P-loop containing nucleoside triphosphate hydrolases"/>
    <property type="match status" value="1"/>
</dbReference>
<gene>
    <name evidence="11" type="ordered locus">Bathy14g00210</name>
</gene>
<feature type="domain" description="Clp1 C-terminal" evidence="8">
    <location>
        <begin position="493"/>
        <end position="602"/>
    </location>
</feature>
<dbReference type="InterPro" id="IPR027417">
    <property type="entry name" value="P-loop_NTPase"/>
</dbReference>
<dbReference type="PANTHER" id="PTHR12755:SF6">
    <property type="entry name" value="POLYRIBONUCLEOTIDE 5'-HYDROXYL-KINASE CLP1"/>
    <property type="match status" value="1"/>
</dbReference>
<evidence type="ECO:0000256" key="6">
    <source>
        <dbReference type="HAMAP-Rule" id="MF_03035"/>
    </source>
</evidence>
<keyword evidence="3 6" id="KW-0547">Nucleotide-binding</keyword>
<feature type="binding site" evidence="6">
    <location>
        <position position="95"/>
    </location>
    <ligand>
        <name>ATP</name>
        <dbReference type="ChEBI" id="CHEBI:30616"/>
    </ligand>
</feature>
<evidence type="ECO:0000259" key="9">
    <source>
        <dbReference type="Pfam" id="PF16573"/>
    </source>
</evidence>
<dbReference type="GO" id="GO:0005849">
    <property type="term" value="C:mRNA cleavage factor complex"/>
    <property type="evidence" value="ECO:0007669"/>
    <property type="project" value="InterPro"/>
</dbReference>
<feature type="region of interest" description="Disordered" evidence="7">
    <location>
        <begin position="424"/>
        <end position="445"/>
    </location>
</feature>
<keyword evidence="2 6" id="KW-0507">mRNA processing</keyword>
<dbReference type="GeneID" id="19011735"/>